<dbReference type="InterPro" id="IPR036188">
    <property type="entry name" value="FAD/NAD-bd_sf"/>
</dbReference>
<evidence type="ECO:0000259" key="2">
    <source>
        <dbReference type="Pfam" id="PF14691"/>
    </source>
</evidence>
<dbReference type="Gene3D" id="3.50.50.60">
    <property type="entry name" value="FAD/NAD(P)-binding domain"/>
    <property type="match status" value="1"/>
</dbReference>
<dbReference type="GO" id="GO:0051536">
    <property type="term" value="F:iron-sulfur cluster binding"/>
    <property type="evidence" value="ECO:0007669"/>
    <property type="project" value="InterPro"/>
</dbReference>
<dbReference type="InterPro" id="IPR009051">
    <property type="entry name" value="Helical_ferredxn"/>
</dbReference>
<evidence type="ECO:0000313" key="3">
    <source>
        <dbReference type="EMBL" id="EQD33597.1"/>
    </source>
</evidence>
<gene>
    <name evidence="3" type="ORF">B2A_13069</name>
</gene>
<sequence>MGESTRYQRTPIPEVDPKERATEFHEELLPYDRDQAVLEARRCLQCAMPFCVQACPITQDCRGYIRLIGEERFDDAARLTLQDNPLATVLCKTCYHYCEDGCVMGERGVPIAIRHLKRAALEHGRADLLYVPGAPRHQRVAVVGGGPAGIMCAWELALRGYGVTVFEAEPFLGGQIDTIPRYHLADGDLDRDLARFKNLDITWVLGKKAGVDFTPESLRTEGYLAVFVAI</sequence>
<reference evidence="3" key="2">
    <citation type="journal article" date="2014" name="ISME J.">
        <title>Microbial stratification in low pH oxic and suboxic macroscopic growths along an acid mine drainage.</title>
        <authorList>
            <person name="Mendez-Garcia C."/>
            <person name="Mesa V."/>
            <person name="Sprenger R.R."/>
            <person name="Richter M."/>
            <person name="Diez M.S."/>
            <person name="Solano J."/>
            <person name="Bargiela R."/>
            <person name="Golyshina O.V."/>
            <person name="Manteca A."/>
            <person name="Ramos J.L."/>
            <person name="Gallego J.R."/>
            <person name="Llorente I."/>
            <person name="Martins Dos Santos V.A."/>
            <person name="Jensen O.N."/>
            <person name="Pelaez A.I."/>
            <person name="Sanchez J."/>
            <person name="Ferrer M."/>
        </authorList>
    </citation>
    <scope>NUCLEOTIDE SEQUENCE</scope>
</reference>
<dbReference type="GO" id="GO:0016491">
    <property type="term" value="F:oxidoreductase activity"/>
    <property type="evidence" value="ECO:0007669"/>
    <property type="project" value="UniProtKB-KW"/>
</dbReference>
<name>T0YPC5_9ZZZZ</name>
<accession>T0YPC5</accession>
<dbReference type="Pfam" id="PF13450">
    <property type="entry name" value="NAD_binding_8"/>
    <property type="match status" value="1"/>
</dbReference>
<dbReference type="PANTHER" id="PTHR43073:SF2">
    <property type="entry name" value="DIHYDROPYRIMIDINE DEHYDROGENASE [NADP(+)]"/>
    <property type="match status" value="1"/>
</dbReference>
<feature type="non-terminal residue" evidence="3">
    <location>
        <position position="230"/>
    </location>
</feature>
<protein>
    <submittedName>
        <fullName evidence="3">Glutamate synthase (NADPH), homotetrameric</fullName>
    </submittedName>
</protein>
<organism evidence="3">
    <name type="scientific">mine drainage metagenome</name>
    <dbReference type="NCBI Taxonomy" id="410659"/>
    <lineage>
        <taxon>unclassified sequences</taxon>
        <taxon>metagenomes</taxon>
        <taxon>ecological metagenomes</taxon>
    </lineage>
</organism>
<evidence type="ECO:0000256" key="1">
    <source>
        <dbReference type="ARBA" id="ARBA00023002"/>
    </source>
</evidence>
<comment type="caution">
    <text evidence="3">The sequence shown here is derived from an EMBL/GenBank/DDBJ whole genome shotgun (WGS) entry which is preliminary data.</text>
</comment>
<dbReference type="AlphaFoldDB" id="T0YPC5"/>
<dbReference type="EMBL" id="AUZZ01009448">
    <property type="protein sequence ID" value="EQD33597.1"/>
    <property type="molecule type" value="Genomic_DNA"/>
</dbReference>
<dbReference type="Gene3D" id="1.10.1060.10">
    <property type="entry name" value="Alpha-helical ferredoxin"/>
    <property type="match status" value="1"/>
</dbReference>
<dbReference type="SUPFAM" id="SSF51971">
    <property type="entry name" value="Nucleotide-binding domain"/>
    <property type="match status" value="1"/>
</dbReference>
<dbReference type="PANTHER" id="PTHR43073">
    <property type="entry name" value="DIHYDROPYRIMIDINE DEHYDROGENASE [NADP(+)]"/>
    <property type="match status" value="1"/>
</dbReference>
<reference evidence="3" key="1">
    <citation type="submission" date="2013-08" db="EMBL/GenBank/DDBJ databases">
        <authorList>
            <person name="Mendez C."/>
            <person name="Richter M."/>
            <person name="Ferrer M."/>
            <person name="Sanchez J."/>
        </authorList>
    </citation>
    <scope>NUCLEOTIDE SEQUENCE</scope>
</reference>
<proteinExistence type="predicted"/>
<dbReference type="Pfam" id="PF14691">
    <property type="entry name" value="Fer4_20"/>
    <property type="match status" value="1"/>
</dbReference>
<dbReference type="InterPro" id="IPR028261">
    <property type="entry name" value="DPD_II"/>
</dbReference>
<keyword evidence="1" id="KW-0560">Oxidoreductase</keyword>
<dbReference type="PRINTS" id="PR00419">
    <property type="entry name" value="ADXRDTASE"/>
</dbReference>
<feature type="domain" description="Dihydroprymidine dehydrogenase" evidence="2">
    <location>
        <begin position="21"/>
        <end position="124"/>
    </location>
</feature>
<dbReference type="SUPFAM" id="SSF46548">
    <property type="entry name" value="alpha-helical ferredoxin"/>
    <property type="match status" value="1"/>
</dbReference>